<dbReference type="Proteomes" id="UP000053989">
    <property type="component" value="Unassembled WGS sequence"/>
</dbReference>
<feature type="compositionally biased region" description="Polar residues" evidence="1">
    <location>
        <begin position="169"/>
        <end position="195"/>
    </location>
</feature>
<dbReference type="EMBL" id="KN822029">
    <property type="protein sequence ID" value="KIM64263.1"/>
    <property type="molecule type" value="Genomic_DNA"/>
</dbReference>
<feature type="compositionally biased region" description="Basic and acidic residues" evidence="1">
    <location>
        <begin position="295"/>
        <end position="308"/>
    </location>
</feature>
<feature type="region of interest" description="Disordered" evidence="1">
    <location>
        <begin position="449"/>
        <end position="767"/>
    </location>
</feature>
<feature type="compositionally biased region" description="Low complexity" evidence="1">
    <location>
        <begin position="540"/>
        <end position="567"/>
    </location>
</feature>
<gene>
    <name evidence="2" type="ORF">SCLCIDRAFT_640201</name>
</gene>
<feature type="compositionally biased region" description="Polar residues" evidence="1">
    <location>
        <begin position="717"/>
        <end position="740"/>
    </location>
</feature>
<evidence type="ECO:0000313" key="3">
    <source>
        <dbReference type="Proteomes" id="UP000053989"/>
    </source>
</evidence>
<feature type="compositionally biased region" description="Basic and acidic residues" evidence="1">
    <location>
        <begin position="55"/>
        <end position="67"/>
    </location>
</feature>
<reference evidence="3" key="2">
    <citation type="submission" date="2015-01" db="EMBL/GenBank/DDBJ databases">
        <title>Evolutionary Origins and Diversification of the Mycorrhizal Mutualists.</title>
        <authorList>
            <consortium name="DOE Joint Genome Institute"/>
            <consortium name="Mycorrhizal Genomics Consortium"/>
            <person name="Kohler A."/>
            <person name="Kuo A."/>
            <person name="Nagy L.G."/>
            <person name="Floudas D."/>
            <person name="Copeland A."/>
            <person name="Barry K.W."/>
            <person name="Cichocki N."/>
            <person name="Veneault-Fourrey C."/>
            <person name="LaButti K."/>
            <person name="Lindquist E.A."/>
            <person name="Lipzen A."/>
            <person name="Lundell T."/>
            <person name="Morin E."/>
            <person name="Murat C."/>
            <person name="Riley R."/>
            <person name="Ohm R."/>
            <person name="Sun H."/>
            <person name="Tunlid A."/>
            <person name="Henrissat B."/>
            <person name="Grigoriev I.V."/>
            <person name="Hibbett D.S."/>
            <person name="Martin F."/>
        </authorList>
    </citation>
    <scope>NUCLEOTIDE SEQUENCE [LARGE SCALE GENOMIC DNA]</scope>
    <source>
        <strain evidence="3">Foug A</strain>
    </source>
</reference>
<feature type="compositionally biased region" description="Basic and acidic residues" evidence="1">
    <location>
        <begin position="323"/>
        <end position="351"/>
    </location>
</feature>
<feature type="compositionally biased region" description="Pro residues" evidence="1">
    <location>
        <begin position="357"/>
        <end position="374"/>
    </location>
</feature>
<feature type="region of interest" description="Disordered" evidence="1">
    <location>
        <begin position="808"/>
        <end position="838"/>
    </location>
</feature>
<feature type="compositionally biased region" description="Basic and acidic residues" evidence="1">
    <location>
        <begin position="810"/>
        <end position="819"/>
    </location>
</feature>
<feature type="compositionally biased region" description="Basic and acidic residues" evidence="1">
    <location>
        <begin position="74"/>
        <end position="98"/>
    </location>
</feature>
<evidence type="ECO:0000313" key="2">
    <source>
        <dbReference type="EMBL" id="KIM64263.1"/>
    </source>
</evidence>
<feature type="compositionally biased region" description="Polar residues" evidence="1">
    <location>
        <begin position="568"/>
        <end position="592"/>
    </location>
</feature>
<sequence>MAHSSRDSGSGGFLFNVFSFVSKEIESFVVNATGGQANTASGSTKPVRKRRKKVERGVHPTEDDARQNKRCRGRERSRNSKPDASRTKSRSKSTDTSKRYHRTKPIPPKYAGDADAELSASDRSRSPPPSQQPTLKKKSSITMPGSLFPRSSSLEPDARENCLIASTLAGPSSTTDQANGASSTSQSHPNQTDPSSLDAFVSPWRTRPVSSVHDAVQRFNITDGDEADFSLRLPTPHSSPAKPGATLPSDADMSLRLASNSIKPSSSAKGKERMQDDDLLYILGDVPDDNTQIQAKERELVAAREEHHQRQRLASGGHSSGASDERGRERDKERIRVLEEEVKRLREELSRSRRRSPGPPPPPPPPPPIPPPLPIRIDTSSSSSDQSTLFASARAALRHTSPPHEAPIIAGTLNRSGMKRQGQPTFNVPSEKMAAFLNEIKTVRLRKVGAGPEGGGAGTVADVRSTEPSNLSKSTSSLSWASGPIRPEVSRRRSLVNLARTDSTSSSAKETLVRGGQKRKADAMGVDELMMSHAAKRQLTQDSTGGSSSSGSRSSQSASTSKAGQASLESSKQHWSSQSTNETDITTPSLCSDNERDGDGSLEDQVPSTPPGPRSTHPERRREPEVISVDMESDTVGGTTRPMSIRPGSPRIPKTFDLFEKRPPMSPIPHPTPRKPTAPSRARRISTPKPKYVPPDSDSDNGTNRTETPFLSLIPVSRSNKSTLSGKGRPSGTQNGSSSRRASKDDHRTLEEELRSAGAHASGDDLLEDDLFVGTGTRSQRRGFLARGGAGGSPVLMGVGYVRDAQVSDGEMRKKESTRRIHKSASQGSLIPRLGGKS</sequence>
<proteinExistence type="predicted"/>
<feature type="region of interest" description="Disordered" evidence="1">
    <location>
        <begin position="221"/>
        <end position="426"/>
    </location>
</feature>
<feature type="compositionally biased region" description="Low complexity" evidence="1">
    <location>
        <begin position="466"/>
        <end position="482"/>
    </location>
</feature>
<feature type="compositionally biased region" description="Polar residues" evidence="1">
    <location>
        <begin position="500"/>
        <end position="509"/>
    </location>
</feature>
<evidence type="ECO:0000256" key="1">
    <source>
        <dbReference type="SAM" id="MobiDB-lite"/>
    </source>
</evidence>
<accession>A0A0C2ZRV3</accession>
<feature type="compositionally biased region" description="Low complexity" evidence="1">
    <location>
        <begin position="375"/>
        <end position="388"/>
    </location>
</feature>
<keyword evidence="3" id="KW-1185">Reference proteome</keyword>
<feature type="compositionally biased region" description="Polar residues" evidence="1">
    <location>
        <begin position="257"/>
        <end position="268"/>
    </location>
</feature>
<dbReference type="OrthoDB" id="3256736at2759"/>
<feature type="compositionally biased region" description="Polar residues" evidence="1">
    <location>
        <begin position="700"/>
        <end position="709"/>
    </location>
</feature>
<dbReference type="AlphaFoldDB" id="A0A0C2ZRV3"/>
<feature type="compositionally biased region" description="Basic and acidic residues" evidence="1">
    <location>
        <begin position="616"/>
        <end position="625"/>
    </location>
</feature>
<reference evidence="2 3" key="1">
    <citation type="submission" date="2014-04" db="EMBL/GenBank/DDBJ databases">
        <authorList>
            <consortium name="DOE Joint Genome Institute"/>
            <person name="Kuo A."/>
            <person name="Kohler A."/>
            <person name="Nagy L.G."/>
            <person name="Floudas D."/>
            <person name="Copeland A."/>
            <person name="Barry K.W."/>
            <person name="Cichocki N."/>
            <person name="Veneault-Fourrey C."/>
            <person name="LaButti K."/>
            <person name="Lindquist E.A."/>
            <person name="Lipzen A."/>
            <person name="Lundell T."/>
            <person name="Morin E."/>
            <person name="Murat C."/>
            <person name="Sun H."/>
            <person name="Tunlid A."/>
            <person name="Henrissat B."/>
            <person name="Grigoriev I.V."/>
            <person name="Hibbett D.S."/>
            <person name="Martin F."/>
            <person name="Nordberg H.P."/>
            <person name="Cantor M.N."/>
            <person name="Hua S.X."/>
        </authorList>
    </citation>
    <scope>NUCLEOTIDE SEQUENCE [LARGE SCALE GENOMIC DNA]</scope>
    <source>
        <strain evidence="2 3">Foug A</strain>
    </source>
</reference>
<feature type="compositionally biased region" description="Basic and acidic residues" evidence="1">
    <location>
        <begin position="742"/>
        <end position="755"/>
    </location>
</feature>
<feature type="compositionally biased region" description="Polar residues" evidence="1">
    <location>
        <begin position="33"/>
        <end position="44"/>
    </location>
</feature>
<dbReference type="InParanoid" id="A0A0C2ZRV3"/>
<feature type="compositionally biased region" description="Pro residues" evidence="1">
    <location>
        <begin position="664"/>
        <end position="676"/>
    </location>
</feature>
<feature type="region of interest" description="Disordered" evidence="1">
    <location>
        <begin position="31"/>
        <end position="202"/>
    </location>
</feature>
<dbReference type="HOGENOM" id="CLU_010167_0_0_1"/>
<name>A0A0C2ZRV3_9AGAM</name>
<protein>
    <submittedName>
        <fullName evidence="2">Uncharacterized protein</fullName>
    </submittedName>
</protein>
<organism evidence="2 3">
    <name type="scientific">Scleroderma citrinum Foug A</name>
    <dbReference type="NCBI Taxonomy" id="1036808"/>
    <lineage>
        <taxon>Eukaryota</taxon>
        <taxon>Fungi</taxon>
        <taxon>Dikarya</taxon>
        <taxon>Basidiomycota</taxon>
        <taxon>Agaricomycotina</taxon>
        <taxon>Agaricomycetes</taxon>
        <taxon>Agaricomycetidae</taxon>
        <taxon>Boletales</taxon>
        <taxon>Sclerodermatineae</taxon>
        <taxon>Sclerodermataceae</taxon>
        <taxon>Scleroderma</taxon>
    </lineage>
</organism>